<feature type="transmembrane region" description="Helical" evidence="8">
    <location>
        <begin position="308"/>
        <end position="329"/>
    </location>
</feature>
<dbReference type="EMBL" id="REFV01000006">
    <property type="protein sequence ID" value="RMB59464.1"/>
    <property type="molecule type" value="Genomic_DNA"/>
</dbReference>
<dbReference type="CDD" id="cd17320">
    <property type="entry name" value="MFS_MdfA_MDR_like"/>
    <property type="match status" value="1"/>
</dbReference>
<dbReference type="NCBIfam" id="TIGR00710">
    <property type="entry name" value="efflux_Bcr_CflA"/>
    <property type="match status" value="1"/>
</dbReference>
<organism evidence="11 12">
    <name type="scientific">Dokdonia sinensis</name>
    <dbReference type="NCBI Taxonomy" id="2479847"/>
    <lineage>
        <taxon>Bacteria</taxon>
        <taxon>Pseudomonadati</taxon>
        <taxon>Bacteroidota</taxon>
        <taxon>Flavobacteriia</taxon>
        <taxon>Flavobacteriales</taxon>
        <taxon>Flavobacteriaceae</taxon>
        <taxon>Dokdonia</taxon>
    </lineage>
</organism>
<evidence type="ECO:0000256" key="7">
    <source>
        <dbReference type="ARBA" id="ARBA00023136"/>
    </source>
</evidence>
<dbReference type="PANTHER" id="PTHR23502">
    <property type="entry name" value="MAJOR FACILITATOR SUPERFAMILY"/>
    <property type="match status" value="1"/>
</dbReference>
<feature type="transmembrane region" description="Helical" evidence="8">
    <location>
        <begin position="281"/>
        <end position="302"/>
    </location>
</feature>
<dbReference type="InterPro" id="IPR011701">
    <property type="entry name" value="MFS"/>
</dbReference>
<feature type="transmembrane region" description="Helical" evidence="8">
    <location>
        <begin position="136"/>
        <end position="154"/>
    </location>
</feature>
<keyword evidence="6 8" id="KW-1133">Transmembrane helix</keyword>
<evidence type="ECO:0000256" key="9">
    <source>
        <dbReference type="SAM" id="SignalP"/>
    </source>
</evidence>
<evidence type="ECO:0000256" key="5">
    <source>
        <dbReference type="ARBA" id="ARBA00022692"/>
    </source>
</evidence>
<sequence length="405" mass="44544">MQKTKQSQAGFVALMAALMSVTALAIDALLPALDTIGIAIGTETPADNQLLITMIFMGLGIGPLVFGPLSDAYGRKPSVYIGFAIFILASFICVHAESLGVMIIGRLLQGVGLSAPRTICIAIIRDLFDGDYMARIMSFVTVVFLLVPIVAPAMGKVILDAYDWQSIFYVQVIISLLVALWFWRGQRETLIEEKRIPFGTKRIIKGFKETIKYKRTMGFTIIQGFIVGSFLVYLSASQQIFEVQYGLKEEFPYIFASLAIAIGCAIFLNGSFVVRFGMEKLVTLALIGFFIISLLYLILFYQGNRPEVLMLIGFFALQFFFIGFLFGNLRALAMQPVGHIAGIGAAITGLISTLMAVPISTFIGRYVEFTTYPLFIGFSVCAGISLVILYFLKRDAKANLVLKTS</sequence>
<dbReference type="RefSeq" id="WP_121917102.1">
    <property type="nucleotide sequence ID" value="NZ_REFV01000006.1"/>
</dbReference>
<keyword evidence="9" id="KW-0732">Signal</keyword>
<comment type="similarity">
    <text evidence="2">Belongs to the major facilitator superfamily. Bcr/CmlA family.</text>
</comment>
<feature type="transmembrane region" description="Helical" evidence="8">
    <location>
        <begin position="166"/>
        <end position="183"/>
    </location>
</feature>
<dbReference type="Pfam" id="PF07690">
    <property type="entry name" value="MFS_1"/>
    <property type="match status" value="1"/>
</dbReference>
<keyword evidence="4" id="KW-1003">Cell membrane</keyword>
<dbReference type="SUPFAM" id="SSF103473">
    <property type="entry name" value="MFS general substrate transporter"/>
    <property type="match status" value="1"/>
</dbReference>
<feature type="transmembrane region" description="Helical" evidence="8">
    <location>
        <begin position="341"/>
        <end position="363"/>
    </location>
</feature>
<dbReference type="PANTHER" id="PTHR23502:SF132">
    <property type="entry name" value="POLYAMINE TRANSPORTER 2-RELATED"/>
    <property type="match status" value="1"/>
</dbReference>
<evidence type="ECO:0000313" key="11">
    <source>
        <dbReference type="EMBL" id="RMB59464.1"/>
    </source>
</evidence>
<keyword evidence="12" id="KW-1185">Reference proteome</keyword>
<dbReference type="AlphaFoldDB" id="A0A3M0G3G5"/>
<keyword evidence="7 8" id="KW-0472">Membrane</keyword>
<feature type="transmembrane region" description="Helical" evidence="8">
    <location>
        <begin position="79"/>
        <end position="97"/>
    </location>
</feature>
<feature type="transmembrane region" description="Helical" evidence="8">
    <location>
        <begin position="49"/>
        <end position="67"/>
    </location>
</feature>
<dbReference type="Gene3D" id="1.20.1720.10">
    <property type="entry name" value="Multidrug resistance protein D"/>
    <property type="match status" value="1"/>
</dbReference>
<protein>
    <submittedName>
        <fullName evidence="11">Bcr/CflA family efflux MFS transporter</fullName>
    </submittedName>
</protein>
<evidence type="ECO:0000256" key="2">
    <source>
        <dbReference type="ARBA" id="ARBA00006236"/>
    </source>
</evidence>
<accession>A0A3M0G3G5</accession>
<dbReference type="GO" id="GO:0005886">
    <property type="term" value="C:plasma membrane"/>
    <property type="evidence" value="ECO:0007669"/>
    <property type="project" value="UniProtKB-SubCell"/>
</dbReference>
<dbReference type="GO" id="GO:0042910">
    <property type="term" value="F:xenobiotic transmembrane transporter activity"/>
    <property type="evidence" value="ECO:0007669"/>
    <property type="project" value="InterPro"/>
</dbReference>
<reference evidence="11 12" key="1">
    <citation type="submission" date="2018-10" db="EMBL/GenBank/DDBJ databases">
        <title>Dokdonia luteus sp. nov., isolated from sea water.</title>
        <authorList>
            <person name="Zhou L.Y."/>
            <person name="Du Z.J."/>
        </authorList>
    </citation>
    <scope>NUCLEOTIDE SEQUENCE [LARGE SCALE GENOMIC DNA]</scope>
    <source>
        <strain evidence="11 12">SH27</strain>
    </source>
</reference>
<evidence type="ECO:0000256" key="4">
    <source>
        <dbReference type="ARBA" id="ARBA00022475"/>
    </source>
</evidence>
<evidence type="ECO:0000256" key="1">
    <source>
        <dbReference type="ARBA" id="ARBA00004651"/>
    </source>
</evidence>
<feature type="chain" id="PRO_5017983691" evidence="9">
    <location>
        <begin position="26"/>
        <end position="405"/>
    </location>
</feature>
<dbReference type="PROSITE" id="PS50850">
    <property type="entry name" value="MFS"/>
    <property type="match status" value="1"/>
</dbReference>
<name>A0A3M0G3G5_9FLAO</name>
<gene>
    <name evidence="11" type="ORF">EAX61_07715</name>
</gene>
<comment type="subcellular location">
    <subcellularLocation>
        <location evidence="1">Cell membrane</location>
        <topology evidence="1">Multi-pass membrane protein</topology>
    </subcellularLocation>
</comment>
<evidence type="ECO:0000256" key="3">
    <source>
        <dbReference type="ARBA" id="ARBA00022448"/>
    </source>
</evidence>
<evidence type="ECO:0000256" key="6">
    <source>
        <dbReference type="ARBA" id="ARBA00022989"/>
    </source>
</evidence>
<keyword evidence="3" id="KW-0813">Transport</keyword>
<proteinExistence type="inferred from homology"/>
<dbReference type="OrthoDB" id="9800416at2"/>
<evidence type="ECO:0000259" key="10">
    <source>
        <dbReference type="PROSITE" id="PS50850"/>
    </source>
</evidence>
<evidence type="ECO:0000313" key="12">
    <source>
        <dbReference type="Proteomes" id="UP000281985"/>
    </source>
</evidence>
<feature type="transmembrane region" description="Helical" evidence="8">
    <location>
        <begin position="217"/>
        <end position="241"/>
    </location>
</feature>
<feature type="signal peptide" evidence="9">
    <location>
        <begin position="1"/>
        <end position="25"/>
    </location>
</feature>
<dbReference type="InterPro" id="IPR036259">
    <property type="entry name" value="MFS_trans_sf"/>
</dbReference>
<feature type="transmembrane region" description="Helical" evidence="8">
    <location>
        <begin position="253"/>
        <end position="274"/>
    </location>
</feature>
<evidence type="ECO:0000256" key="8">
    <source>
        <dbReference type="SAM" id="Phobius"/>
    </source>
</evidence>
<comment type="caution">
    <text evidence="11">The sequence shown here is derived from an EMBL/GenBank/DDBJ whole genome shotgun (WGS) entry which is preliminary data.</text>
</comment>
<feature type="transmembrane region" description="Helical" evidence="8">
    <location>
        <begin position="369"/>
        <end position="392"/>
    </location>
</feature>
<dbReference type="GO" id="GO:1990961">
    <property type="term" value="P:xenobiotic detoxification by transmembrane export across the plasma membrane"/>
    <property type="evidence" value="ECO:0007669"/>
    <property type="project" value="InterPro"/>
</dbReference>
<keyword evidence="5 8" id="KW-0812">Transmembrane</keyword>
<dbReference type="InterPro" id="IPR004812">
    <property type="entry name" value="Efflux_drug-R_Bcr/CmlA"/>
</dbReference>
<feature type="transmembrane region" description="Helical" evidence="8">
    <location>
        <begin position="103"/>
        <end position="124"/>
    </location>
</feature>
<dbReference type="Proteomes" id="UP000281985">
    <property type="component" value="Unassembled WGS sequence"/>
</dbReference>
<feature type="domain" description="Major facilitator superfamily (MFS) profile" evidence="10">
    <location>
        <begin position="9"/>
        <end position="397"/>
    </location>
</feature>
<dbReference type="InterPro" id="IPR020846">
    <property type="entry name" value="MFS_dom"/>
</dbReference>